<dbReference type="EMBL" id="LBJM01000208">
    <property type="protein sequence ID" value="RXH21181.1"/>
    <property type="molecule type" value="Genomic_DNA"/>
</dbReference>
<keyword evidence="1" id="KW-0732">Signal</keyword>
<dbReference type="PROSITE" id="PS51257">
    <property type="entry name" value="PROKAR_LIPOPROTEIN"/>
    <property type="match status" value="1"/>
</dbReference>
<accession>A0A4Q0RUH0</accession>
<gene>
    <name evidence="2" type="ORF">XH94_38010</name>
</gene>
<comment type="caution">
    <text evidence="2">The sequence shown here is derived from an EMBL/GenBank/DDBJ whole genome shotgun (WGS) entry which is preliminary data.</text>
</comment>
<name>A0A4Q0RUH0_9BRAD</name>
<evidence type="ECO:0000313" key="2">
    <source>
        <dbReference type="EMBL" id="RXH21181.1"/>
    </source>
</evidence>
<evidence type="ECO:0000256" key="1">
    <source>
        <dbReference type="SAM" id="SignalP"/>
    </source>
</evidence>
<proteinExistence type="predicted"/>
<protein>
    <recommendedName>
        <fullName evidence="4">Lipoprotein</fullName>
    </recommendedName>
</protein>
<organism evidence="2 3">
    <name type="scientific">Bradyrhizobium zhanjiangense</name>
    <dbReference type="NCBI Taxonomy" id="1325107"/>
    <lineage>
        <taxon>Bacteria</taxon>
        <taxon>Pseudomonadati</taxon>
        <taxon>Pseudomonadota</taxon>
        <taxon>Alphaproteobacteria</taxon>
        <taxon>Hyphomicrobiales</taxon>
        <taxon>Nitrobacteraceae</taxon>
        <taxon>Bradyrhizobium</taxon>
    </lineage>
</organism>
<evidence type="ECO:0008006" key="4">
    <source>
        <dbReference type="Google" id="ProtNLM"/>
    </source>
</evidence>
<feature type="signal peptide" evidence="1">
    <location>
        <begin position="1"/>
        <end position="21"/>
    </location>
</feature>
<evidence type="ECO:0000313" key="3">
    <source>
        <dbReference type="Proteomes" id="UP000290565"/>
    </source>
</evidence>
<dbReference type="AlphaFoldDB" id="A0A4Q0RUH0"/>
<dbReference type="Proteomes" id="UP000290565">
    <property type="component" value="Unassembled WGS sequence"/>
</dbReference>
<feature type="chain" id="PRO_5020508820" description="Lipoprotein" evidence="1">
    <location>
        <begin position="22"/>
        <end position="265"/>
    </location>
</feature>
<sequence>MRICGLLLCAAAIALFGGCGAYVPEMQEWYEPPESQKITENRIINHIKCELHKGVDDAIRKYYGAGQRSGIKADWIKDWLATVTLKLTVEEKSSANPGLSWVRTLSDTRSFTLGAGVNASSDATRIETISFTYPLRELRSAGPIVNPCEKPGEILIEGDLKIGQFLDKKIFLSTVPGTIIGPYSAFSYQVTFVVVYGGSVTPTWKLVEFTVNPDSPFLNATRTRTHDVTITIAPPGDAAAAEAAAIHNAALIGQAVAAAIRKGGP</sequence>
<reference evidence="2 3" key="1">
    <citation type="submission" date="2015-04" db="EMBL/GenBank/DDBJ databases">
        <title>Comparative genomics of rhizobia nodulating Arachis hypogaea in China.</title>
        <authorList>
            <person name="Li Y."/>
        </authorList>
    </citation>
    <scope>NUCLEOTIDE SEQUENCE [LARGE SCALE GENOMIC DNA]</scope>
    <source>
        <strain evidence="2 3">CCBAU 51787</strain>
    </source>
</reference>